<dbReference type="PROSITE" id="PS52004">
    <property type="entry name" value="KS3_2"/>
    <property type="match status" value="1"/>
</dbReference>
<feature type="non-terminal residue" evidence="3">
    <location>
        <position position="224"/>
    </location>
</feature>
<organism evidence="3">
    <name type="scientific">marine metagenome</name>
    <dbReference type="NCBI Taxonomy" id="408172"/>
    <lineage>
        <taxon>unclassified sequences</taxon>
        <taxon>metagenomes</taxon>
        <taxon>ecological metagenomes</taxon>
    </lineage>
</organism>
<dbReference type="PANTHER" id="PTHR11712">
    <property type="entry name" value="POLYKETIDE SYNTHASE-RELATED"/>
    <property type="match status" value="1"/>
</dbReference>
<sequence length="224" mass="23574">MVRRRVVVTGRGVLAPNGNSVKSFWEALVNGRSGIGPLTRFENSGLTPAVGEVKGFDPLVCLTSKEVRRTDRTVQFAVDVATQAINESGINIDSIEAGKVCVIFGTAMGGISTLERENAVMLEKGPDRVSPFLIPMSLLDMSAGMISIKHKIRGANYATVSACASGAQAIGEAMRKIQHGEVEVAVAGGSEAAITPLCLAGFKRARELARADSEPGDACRPFDA</sequence>
<proteinExistence type="predicted"/>
<evidence type="ECO:0000256" key="1">
    <source>
        <dbReference type="ARBA" id="ARBA00022679"/>
    </source>
</evidence>
<keyword evidence="1" id="KW-0808">Transferase</keyword>
<dbReference type="AlphaFoldDB" id="A0A382YE16"/>
<dbReference type="Pfam" id="PF00109">
    <property type="entry name" value="ketoacyl-synt"/>
    <property type="match status" value="1"/>
</dbReference>
<dbReference type="Gene3D" id="3.40.47.10">
    <property type="match status" value="1"/>
</dbReference>
<dbReference type="InterPro" id="IPR020841">
    <property type="entry name" value="PKS_Beta-ketoAc_synthase_dom"/>
</dbReference>
<evidence type="ECO:0000259" key="2">
    <source>
        <dbReference type="PROSITE" id="PS52004"/>
    </source>
</evidence>
<dbReference type="InterPro" id="IPR014030">
    <property type="entry name" value="Ketoacyl_synth_N"/>
</dbReference>
<feature type="domain" description="Ketosynthase family 3 (KS3)" evidence="2">
    <location>
        <begin position="3"/>
        <end position="224"/>
    </location>
</feature>
<dbReference type="SUPFAM" id="SSF53901">
    <property type="entry name" value="Thiolase-like"/>
    <property type="match status" value="1"/>
</dbReference>
<evidence type="ECO:0000313" key="3">
    <source>
        <dbReference type="EMBL" id="SVD81320.1"/>
    </source>
</evidence>
<accession>A0A382YE16</accession>
<dbReference type="PANTHER" id="PTHR11712:SF336">
    <property type="entry name" value="3-OXOACYL-[ACYL-CARRIER-PROTEIN] SYNTHASE, MITOCHONDRIAL"/>
    <property type="match status" value="1"/>
</dbReference>
<gene>
    <name evidence="3" type="ORF">METZ01_LOCUS434174</name>
</gene>
<protein>
    <recommendedName>
        <fullName evidence="2">Ketosynthase family 3 (KS3) domain-containing protein</fullName>
    </recommendedName>
</protein>
<name>A0A382YE16_9ZZZZ</name>
<dbReference type="InterPro" id="IPR016039">
    <property type="entry name" value="Thiolase-like"/>
</dbReference>
<dbReference type="InterPro" id="IPR000794">
    <property type="entry name" value="Beta-ketoacyl_synthase"/>
</dbReference>
<dbReference type="GO" id="GO:0006633">
    <property type="term" value="P:fatty acid biosynthetic process"/>
    <property type="evidence" value="ECO:0007669"/>
    <property type="project" value="TreeGrafter"/>
</dbReference>
<reference evidence="3" key="1">
    <citation type="submission" date="2018-05" db="EMBL/GenBank/DDBJ databases">
        <authorList>
            <person name="Lanie J.A."/>
            <person name="Ng W.-L."/>
            <person name="Kazmierczak K.M."/>
            <person name="Andrzejewski T.M."/>
            <person name="Davidsen T.M."/>
            <person name="Wayne K.J."/>
            <person name="Tettelin H."/>
            <person name="Glass J.I."/>
            <person name="Rusch D."/>
            <person name="Podicherti R."/>
            <person name="Tsui H.-C.T."/>
            <person name="Winkler M.E."/>
        </authorList>
    </citation>
    <scope>NUCLEOTIDE SEQUENCE</scope>
</reference>
<dbReference type="GO" id="GO:0004315">
    <property type="term" value="F:3-oxoacyl-[acyl-carrier-protein] synthase activity"/>
    <property type="evidence" value="ECO:0007669"/>
    <property type="project" value="TreeGrafter"/>
</dbReference>
<dbReference type="EMBL" id="UINC01174944">
    <property type="protein sequence ID" value="SVD81320.1"/>
    <property type="molecule type" value="Genomic_DNA"/>
</dbReference>